<dbReference type="SUPFAM" id="SSF53474">
    <property type="entry name" value="alpha/beta-Hydrolases"/>
    <property type="match status" value="1"/>
</dbReference>
<dbReference type="AlphaFoldDB" id="A0A4R7TJ37"/>
<organism evidence="2 3">
    <name type="scientific">Kribbella voronezhensis</name>
    <dbReference type="NCBI Taxonomy" id="2512212"/>
    <lineage>
        <taxon>Bacteria</taxon>
        <taxon>Bacillati</taxon>
        <taxon>Actinomycetota</taxon>
        <taxon>Actinomycetes</taxon>
        <taxon>Propionibacteriales</taxon>
        <taxon>Kribbellaceae</taxon>
        <taxon>Kribbella</taxon>
    </lineage>
</organism>
<evidence type="ECO:0000259" key="1">
    <source>
        <dbReference type="Pfam" id="PF00561"/>
    </source>
</evidence>
<proteinExistence type="predicted"/>
<name>A0A4R7TJ37_9ACTN</name>
<protein>
    <submittedName>
        <fullName evidence="2">Pimeloyl-ACP methyl ester carboxylesterase</fullName>
    </submittedName>
</protein>
<gene>
    <name evidence="2" type="ORF">EV138_5318</name>
</gene>
<evidence type="ECO:0000313" key="3">
    <source>
        <dbReference type="Proteomes" id="UP000295151"/>
    </source>
</evidence>
<dbReference type="PANTHER" id="PTHR43433:SF1">
    <property type="entry name" value="BLL5160 PROTEIN"/>
    <property type="match status" value="1"/>
</dbReference>
<dbReference type="Proteomes" id="UP000295151">
    <property type="component" value="Unassembled WGS sequence"/>
</dbReference>
<dbReference type="InterPro" id="IPR029058">
    <property type="entry name" value="AB_hydrolase_fold"/>
</dbReference>
<dbReference type="PRINTS" id="PR00111">
    <property type="entry name" value="ABHYDROLASE"/>
</dbReference>
<dbReference type="InterPro" id="IPR050471">
    <property type="entry name" value="AB_hydrolase"/>
</dbReference>
<accession>A0A4R7TJ37</accession>
<reference evidence="2 3" key="1">
    <citation type="submission" date="2019-03" db="EMBL/GenBank/DDBJ databases">
        <title>Genomic Encyclopedia of Type Strains, Phase III (KMG-III): the genomes of soil and plant-associated and newly described type strains.</title>
        <authorList>
            <person name="Whitman W."/>
        </authorList>
    </citation>
    <scope>NUCLEOTIDE SEQUENCE [LARGE SCALE GENOMIC DNA]</scope>
    <source>
        <strain evidence="2 3">VKM Ac-2575</strain>
    </source>
</reference>
<dbReference type="RefSeq" id="WP_238158361.1">
    <property type="nucleotide sequence ID" value="NZ_SOCE01000001.1"/>
</dbReference>
<comment type="caution">
    <text evidence="2">The sequence shown here is derived from an EMBL/GenBank/DDBJ whole genome shotgun (WGS) entry which is preliminary data.</text>
</comment>
<sequence>MHIVKAAGGRLLATEEWGRPDGRPVLYAHGTPMSRLARYPDGQLFEALNVRLITYDRPGFGASSVARGRQVADAAADMSAVLDAYGIDRLPVFGVSGGGPHALAFAASHPERVTRVATLASPAPCDAAGLDWFADMVEMNRDSATAALAGRSALAEHFANSGSFDLAELLPDAERAVLQRPEVGAMLTEAYAEAVRPGIDGWIDDELALFGLPWGFAPQEIAVPAFIWHGGADRIIPPTHGRWLAEQIPSAVHQEQPEAGHVGHFDATPAILRWLLSDDAAGSEA</sequence>
<dbReference type="GO" id="GO:0003824">
    <property type="term" value="F:catalytic activity"/>
    <property type="evidence" value="ECO:0007669"/>
    <property type="project" value="UniProtKB-ARBA"/>
</dbReference>
<dbReference type="EMBL" id="SOCE01000001">
    <property type="protein sequence ID" value="TDU91706.1"/>
    <property type="molecule type" value="Genomic_DNA"/>
</dbReference>
<keyword evidence="3" id="KW-1185">Reference proteome</keyword>
<dbReference type="Gene3D" id="3.40.50.1820">
    <property type="entry name" value="alpha/beta hydrolase"/>
    <property type="match status" value="1"/>
</dbReference>
<dbReference type="Pfam" id="PF00561">
    <property type="entry name" value="Abhydrolase_1"/>
    <property type="match status" value="1"/>
</dbReference>
<dbReference type="PANTHER" id="PTHR43433">
    <property type="entry name" value="HYDROLASE, ALPHA/BETA FOLD FAMILY PROTEIN"/>
    <property type="match status" value="1"/>
</dbReference>
<feature type="domain" description="AB hydrolase-1" evidence="1">
    <location>
        <begin position="24"/>
        <end position="267"/>
    </location>
</feature>
<dbReference type="InterPro" id="IPR000073">
    <property type="entry name" value="AB_hydrolase_1"/>
</dbReference>
<evidence type="ECO:0000313" key="2">
    <source>
        <dbReference type="EMBL" id="TDU91706.1"/>
    </source>
</evidence>